<comment type="caution">
    <text evidence="2">The sequence shown here is derived from an EMBL/GenBank/DDBJ whole genome shotgun (WGS) entry which is preliminary data.</text>
</comment>
<protein>
    <submittedName>
        <fullName evidence="2">MBL fold metallo-hydrolase</fullName>
    </submittedName>
</protein>
<dbReference type="SMART" id="SM00849">
    <property type="entry name" value="Lactamase_B"/>
    <property type="match status" value="1"/>
</dbReference>
<name>A0A7V5PMY0_CALAY</name>
<gene>
    <name evidence="2" type="ORF">ENJ89_00545</name>
</gene>
<dbReference type="InterPro" id="IPR052926">
    <property type="entry name" value="Metallo-beta-lactamase_dom"/>
</dbReference>
<dbReference type="SUPFAM" id="SSF56281">
    <property type="entry name" value="Metallo-hydrolase/oxidoreductase"/>
    <property type="match status" value="1"/>
</dbReference>
<accession>A0A7V5PMY0</accession>
<dbReference type="PANTHER" id="PTHR13754">
    <property type="entry name" value="METALLO-BETA-LACTAMASE SUPERFAMILY PROTEIN"/>
    <property type="match status" value="1"/>
</dbReference>
<dbReference type="InterPro" id="IPR036866">
    <property type="entry name" value="RibonucZ/Hydroxyglut_hydro"/>
</dbReference>
<reference evidence="2" key="1">
    <citation type="journal article" date="2020" name="mSystems">
        <title>Genome- and Community-Level Interaction Insights into Carbon Utilization and Element Cycling Functions of Hydrothermarchaeota in Hydrothermal Sediment.</title>
        <authorList>
            <person name="Zhou Z."/>
            <person name="Liu Y."/>
            <person name="Xu W."/>
            <person name="Pan J."/>
            <person name="Luo Z.H."/>
            <person name="Li M."/>
        </authorList>
    </citation>
    <scope>NUCLEOTIDE SEQUENCE [LARGE SCALE GENOMIC DNA]</scope>
    <source>
        <strain evidence="2">HyVt-527</strain>
    </source>
</reference>
<dbReference type="CDD" id="cd07713">
    <property type="entry name" value="DHPS-like_MBL-fold"/>
    <property type="match status" value="1"/>
</dbReference>
<feature type="domain" description="Metallo-beta-lactamase" evidence="1">
    <location>
        <begin position="24"/>
        <end position="248"/>
    </location>
</feature>
<dbReference type="Gene3D" id="3.60.15.10">
    <property type="entry name" value="Ribonuclease Z/Hydroxyacylglutathione hydrolase-like"/>
    <property type="match status" value="1"/>
</dbReference>
<dbReference type="Proteomes" id="UP000886124">
    <property type="component" value="Unassembled WGS sequence"/>
</dbReference>
<dbReference type="InterPro" id="IPR041712">
    <property type="entry name" value="DHPS-like_MBL-fold"/>
</dbReference>
<dbReference type="PANTHER" id="PTHR13754:SF13">
    <property type="entry name" value="METALLO-BETA-LACTAMASE SUPERFAMILY PROTEIN (AFU_ORTHOLOGUE AFUA_3G07630)"/>
    <property type="match status" value="1"/>
</dbReference>
<proteinExistence type="predicted"/>
<organism evidence="2">
    <name type="scientific">Caldithrix abyssi</name>
    <dbReference type="NCBI Taxonomy" id="187145"/>
    <lineage>
        <taxon>Bacteria</taxon>
        <taxon>Pseudomonadati</taxon>
        <taxon>Calditrichota</taxon>
        <taxon>Calditrichia</taxon>
        <taxon>Calditrichales</taxon>
        <taxon>Calditrichaceae</taxon>
        <taxon>Caldithrix</taxon>
    </lineage>
</organism>
<dbReference type="GO" id="GO:0016740">
    <property type="term" value="F:transferase activity"/>
    <property type="evidence" value="ECO:0007669"/>
    <property type="project" value="TreeGrafter"/>
</dbReference>
<dbReference type="EMBL" id="DROD01000033">
    <property type="protein sequence ID" value="HHJ51655.1"/>
    <property type="molecule type" value="Genomic_DNA"/>
</dbReference>
<dbReference type="Pfam" id="PF00753">
    <property type="entry name" value="Lactamase_B"/>
    <property type="match status" value="1"/>
</dbReference>
<evidence type="ECO:0000259" key="1">
    <source>
        <dbReference type="SMART" id="SM00849"/>
    </source>
</evidence>
<dbReference type="AlphaFoldDB" id="A0A7V5PMY0"/>
<dbReference type="InterPro" id="IPR001279">
    <property type="entry name" value="Metallo-B-lactamas"/>
</dbReference>
<evidence type="ECO:0000313" key="2">
    <source>
        <dbReference type="EMBL" id="HHJ51655.1"/>
    </source>
</evidence>
<sequence>MVTNLKLTILTENRVTHPRLVAEQGLSIFVETDHGNFLFDTGQTDAFIRNAKELKIDLANIRFIVLSHGHYDHTGGLPYYLREFGEVEAICHPAAVNKKYKVYPGGRLDIGVPWEERTLKNMGVKCTFKSHPSELLPGVWLSGEIPRNSKYERIEEEYQERVLESYIHDELHDDMCVVIQTPKGLVVLLGCGHSGPVNSIKHAMRITNQKKVHAVIGGMHLQQSSQERIDQIVHNLKRINPDFIVPLHCTGFAAVHKMFSRFKNRVKLFNVGDVFTVS</sequence>